<dbReference type="InterPro" id="IPR002912">
    <property type="entry name" value="ACT_dom"/>
</dbReference>
<name>A0A1Y3VPK4_9FIRM</name>
<keyword evidence="2" id="KW-0129">CBS domain</keyword>
<reference evidence="6" key="2">
    <citation type="journal article" date="2018" name="BMC Genomics">
        <title>Whole genome sequencing and function prediction of 133 gut anaerobes isolated from chicken caecum in pure cultures.</title>
        <authorList>
            <person name="Medvecky M."/>
            <person name="Cejkova D."/>
            <person name="Polansky O."/>
            <person name="Karasova D."/>
            <person name="Kubasova T."/>
            <person name="Cizek A."/>
            <person name="Rychlik I."/>
        </authorList>
    </citation>
    <scope>NUCLEOTIDE SEQUENCE</scope>
    <source>
        <strain evidence="6">An178</strain>
    </source>
</reference>
<evidence type="ECO:0000259" key="4">
    <source>
        <dbReference type="PROSITE" id="PS51671"/>
    </source>
</evidence>
<dbReference type="Proteomes" id="UP001220658">
    <property type="component" value="Unassembled WGS sequence"/>
</dbReference>
<keyword evidence="1" id="KW-0677">Repeat</keyword>
<dbReference type="RefSeq" id="WP_035403320.1">
    <property type="nucleotide sequence ID" value="NZ_CABKSV010000097.1"/>
</dbReference>
<evidence type="ECO:0000313" key="7">
    <source>
        <dbReference type="Proteomes" id="UP000195447"/>
    </source>
</evidence>
<dbReference type="SMART" id="SM00116">
    <property type="entry name" value="CBS"/>
    <property type="match status" value="2"/>
</dbReference>
<feature type="domain" description="ACT" evidence="4">
    <location>
        <begin position="144"/>
        <end position="215"/>
    </location>
</feature>
<dbReference type="SUPFAM" id="SSF54631">
    <property type="entry name" value="CBS-domain pair"/>
    <property type="match status" value="1"/>
</dbReference>
<evidence type="ECO:0000313" key="5">
    <source>
        <dbReference type="EMBL" id="MDC0827475.1"/>
    </source>
</evidence>
<dbReference type="InterPro" id="IPR046342">
    <property type="entry name" value="CBS_dom_sf"/>
</dbReference>
<feature type="domain" description="CBS" evidence="3">
    <location>
        <begin position="8"/>
        <end position="63"/>
    </location>
</feature>
<organism evidence="6 7">
    <name type="scientific">Faecalitalea cylindroides</name>
    <dbReference type="NCBI Taxonomy" id="39483"/>
    <lineage>
        <taxon>Bacteria</taxon>
        <taxon>Bacillati</taxon>
        <taxon>Bacillota</taxon>
        <taxon>Erysipelotrichia</taxon>
        <taxon>Erysipelotrichales</taxon>
        <taxon>Erysipelotrichaceae</taxon>
        <taxon>Faecalitalea</taxon>
    </lineage>
</organism>
<evidence type="ECO:0000256" key="2">
    <source>
        <dbReference type="PROSITE-ProRule" id="PRU00703"/>
    </source>
</evidence>
<protein>
    <submittedName>
        <fullName evidence="5">CBS and ACT domain-containing protein</fullName>
    </submittedName>
    <submittedName>
        <fullName evidence="6">Transcriptional regulator</fullName>
    </submittedName>
</protein>
<dbReference type="Pfam" id="PF01842">
    <property type="entry name" value="ACT"/>
    <property type="match status" value="1"/>
</dbReference>
<dbReference type="AlphaFoldDB" id="A0A1Y3VPK4"/>
<reference evidence="5" key="3">
    <citation type="submission" date="2023-01" db="EMBL/GenBank/DDBJ databases">
        <title>Human gut microbiome strain richness.</title>
        <authorList>
            <person name="Chen-Liaw A."/>
        </authorList>
    </citation>
    <scope>NUCLEOTIDE SEQUENCE</scope>
    <source>
        <strain evidence="5">D55st1_G4_D55t1_190419</strain>
    </source>
</reference>
<accession>A0A1Y3VPK4</accession>
<evidence type="ECO:0000259" key="3">
    <source>
        <dbReference type="PROSITE" id="PS51371"/>
    </source>
</evidence>
<evidence type="ECO:0000313" key="6">
    <source>
        <dbReference type="EMBL" id="OUP60944.1"/>
    </source>
</evidence>
<dbReference type="EMBL" id="JAQNCK010000004">
    <property type="protein sequence ID" value="MDC0827475.1"/>
    <property type="molecule type" value="Genomic_DNA"/>
</dbReference>
<dbReference type="Proteomes" id="UP000195447">
    <property type="component" value="Unassembled WGS sequence"/>
</dbReference>
<dbReference type="SUPFAM" id="SSF55021">
    <property type="entry name" value="ACT-like"/>
    <property type="match status" value="1"/>
</dbReference>
<proteinExistence type="predicted"/>
<dbReference type="Gene3D" id="3.30.70.260">
    <property type="match status" value="1"/>
</dbReference>
<dbReference type="Gene3D" id="3.10.580.10">
    <property type="entry name" value="CBS-domain"/>
    <property type="match status" value="1"/>
</dbReference>
<dbReference type="PROSITE" id="PS51371">
    <property type="entry name" value="CBS"/>
    <property type="match status" value="2"/>
</dbReference>
<comment type="caution">
    <text evidence="6">The sequence shown here is derived from an EMBL/GenBank/DDBJ whole genome shotgun (WGS) entry which is preliminary data.</text>
</comment>
<feature type="domain" description="CBS" evidence="3">
    <location>
        <begin position="82"/>
        <end position="140"/>
    </location>
</feature>
<sequence length="215" mass="23750">MFKVKDFMTKDVICTEKDTTISEIIDLMNQNKIHRVPVTENGKLVGLITEGMISNSGTSQATSLSIYELNYLLSKTTVETVMIKNVVSVDQDELMEYATSKMLKSDIGCLPVVDQTGDVVGILTQNDVFSCFLNVLGWDEVGARITVSVKDEVGAIGKLSAIFVEKGINISHIGVYSFENGVANLVIRCDTLDPKEICEALEEHGYKVLEYFVHK</sequence>
<dbReference type="PANTHER" id="PTHR48108">
    <property type="entry name" value="CBS DOMAIN-CONTAINING PROTEIN CBSX2, CHLOROPLASTIC"/>
    <property type="match status" value="1"/>
</dbReference>
<dbReference type="PROSITE" id="PS51671">
    <property type="entry name" value="ACT"/>
    <property type="match status" value="1"/>
</dbReference>
<dbReference type="GeneID" id="79875604"/>
<gene>
    <name evidence="6" type="ORF">B5F14_05180</name>
    <name evidence="5" type="ORF">POG00_01990</name>
</gene>
<dbReference type="InterPro" id="IPR051462">
    <property type="entry name" value="CBS_domain-containing"/>
</dbReference>
<dbReference type="CDD" id="cd04584">
    <property type="entry name" value="CBS_pair_AcuB_like"/>
    <property type="match status" value="1"/>
</dbReference>
<evidence type="ECO:0000256" key="1">
    <source>
        <dbReference type="ARBA" id="ARBA00022737"/>
    </source>
</evidence>
<dbReference type="PANTHER" id="PTHR48108:SF34">
    <property type="entry name" value="CBS DOMAIN-CONTAINING PROTEIN YHCV"/>
    <property type="match status" value="1"/>
</dbReference>
<keyword evidence="7" id="KW-1185">Reference proteome</keyword>
<dbReference type="InterPro" id="IPR000644">
    <property type="entry name" value="CBS_dom"/>
</dbReference>
<dbReference type="EMBL" id="NFKM01000008">
    <property type="protein sequence ID" value="OUP60944.1"/>
    <property type="molecule type" value="Genomic_DNA"/>
</dbReference>
<reference evidence="7" key="1">
    <citation type="submission" date="2017-04" db="EMBL/GenBank/DDBJ databases">
        <title>Function of individual gut microbiota members based on whole genome sequencing of pure cultures obtained from chicken caecum.</title>
        <authorList>
            <person name="Medvecky M."/>
            <person name="Cejkova D."/>
            <person name="Polansky O."/>
            <person name="Karasova D."/>
            <person name="Kubasova T."/>
            <person name="Cizek A."/>
            <person name="Rychlik I."/>
        </authorList>
    </citation>
    <scope>NUCLEOTIDE SEQUENCE [LARGE SCALE GENOMIC DNA]</scope>
    <source>
        <strain evidence="7">An178</strain>
    </source>
</reference>
<dbReference type="Pfam" id="PF00571">
    <property type="entry name" value="CBS"/>
    <property type="match status" value="2"/>
</dbReference>
<dbReference type="InterPro" id="IPR045865">
    <property type="entry name" value="ACT-like_dom_sf"/>
</dbReference>